<evidence type="ECO:0000256" key="3">
    <source>
        <dbReference type="ARBA" id="ARBA00022679"/>
    </source>
</evidence>
<organism evidence="6 7">
    <name type="scientific">Jonquetella anthropi DSM 22815</name>
    <dbReference type="NCBI Taxonomy" id="885272"/>
    <lineage>
        <taxon>Bacteria</taxon>
        <taxon>Thermotogati</taxon>
        <taxon>Synergistota</taxon>
        <taxon>Synergistia</taxon>
        <taxon>Synergistales</taxon>
        <taxon>Dethiosulfovibrionaceae</taxon>
        <taxon>Jonquetella</taxon>
    </lineage>
</organism>
<dbReference type="PIRSF" id="PIRSF026782">
    <property type="entry name" value="CbiD"/>
    <property type="match status" value="1"/>
</dbReference>
<reference evidence="6 7" key="1">
    <citation type="submission" date="2011-11" db="EMBL/GenBank/DDBJ databases">
        <title>The Noncontiguous Finished genome of Jonquetella anthropi DSM 22815.</title>
        <authorList>
            <consortium name="US DOE Joint Genome Institute (JGI-PGF)"/>
            <person name="Lucas S."/>
            <person name="Copeland A."/>
            <person name="Lapidus A."/>
            <person name="Glavina del Rio T."/>
            <person name="Dalin E."/>
            <person name="Tice H."/>
            <person name="Bruce D."/>
            <person name="Goodwin L."/>
            <person name="Pitluck S."/>
            <person name="Peters L."/>
            <person name="Mikhailova N."/>
            <person name="Held B."/>
            <person name="Kyrpides N."/>
            <person name="Mavromatis K."/>
            <person name="Ivanova N."/>
            <person name="Markowitz V."/>
            <person name="Cheng J.-F."/>
            <person name="Hugenholtz P."/>
            <person name="Woyke T."/>
            <person name="Wu D."/>
            <person name="Gronow S."/>
            <person name="Wellnitz S."/>
            <person name="Brambilla E."/>
            <person name="Klenk H.-P."/>
            <person name="Eisen J.A."/>
        </authorList>
    </citation>
    <scope>NUCLEOTIDE SEQUENCE [LARGE SCALE GENOMIC DNA]</scope>
    <source>
        <strain evidence="6 7">DSM 22815</strain>
    </source>
</reference>
<dbReference type="EMBL" id="CM001376">
    <property type="protein sequence ID" value="EHM12492.1"/>
    <property type="molecule type" value="Genomic_DNA"/>
</dbReference>
<dbReference type="EC" id="2.1.1.195" evidence="5"/>
<dbReference type="SUPFAM" id="SSF111342">
    <property type="entry name" value="CbiD-like"/>
    <property type="match status" value="1"/>
</dbReference>
<protein>
    <recommendedName>
        <fullName evidence="5">Cobalt-precorrin-5B C(1)-methyltransferase</fullName>
        <ecNumber evidence="5">2.1.1.195</ecNumber>
    </recommendedName>
    <alternativeName>
        <fullName evidence="5">Cobalt-precorrin-6A synthase</fullName>
    </alternativeName>
</protein>
<comment type="pathway">
    <text evidence="5">Cofactor biosynthesis; adenosylcobalamin biosynthesis; cob(II)yrinate a,c-diamide from sirohydrochlorin (anaerobic route): step 6/10.</text>
</comment>
<keyword evidence="3 5" id="KW-0808">Transferase</keyword>
<evidence type="ECO:0000256" key="4">
    <source>
        <dbReference type="ARBA" id="ARBA00022691"/>
    </source>
</evidence>
<name>H0ULM7_9BACT</name>
<dbReference type="OrthoDB" id="6439987at2"/>
<dbReference type="InterPro" id="IPR036074">
    <property type="entry name" value="CbiD_sf"/>
</dbReference>
<comment type="catalytic activity">
    <reaction evidence="5">
        <text>Co-precorrin-5B + S-adenosyl-L-methionine = Co-precorrin-6A + S-adenosyl-L-homocysteine</text>
        <dbReference type="Rhea" id="RHEA:26285"/>
        <dbReference type="ChEBI" id="CHEBI:57856"/>
        <dbReference type="ChEBI" id="CHEBI:59789"/>
        <dbReference type="ChEBI" id="CHEBI:60063"/>
        <dbReference type="ChEBI" id="CHEBI:60064"/>
        <dbReference type="EC" id="2.1.1.195"/>
    </reaction>
</comment>
<keyword evidence="1 5" id="KW-0169">Cobalamin biosynthesis</keyword>
<gene>
    <name evidence="5" type="primary">cbiD</name>
    <name evidence="6" type="ORF">JonanDRAFT_0057</name>
</gene>
<dbReference type="InterPro" id="IPR002748">
    <property type="entry name" value="CbiD"/>
</dbReference>
<sequence>MRAERVLREGVTTGSCAAAAAAAAAFFIRDGRIVDSVTVDAPARKLSVDVAWVRACPGGAEAGVVKDGGDDPDVTSGLTVQSRVRPRTDGQVTFCAGAGVGTVTGPGLKVQPGQPAINPVPRQMIAQAVLEVLPRGADVTVSIPGGETVAGCTYNPRLGIVGGLSVLGTSGIVRPMSEEALKATFKADLDVKAAKGRRRFVFVFGNMGEEMTQKLLKLGPSSTVQMGNEVGFMLREARRLEVTGLILAGHSGKMIKLSAGIFQTHSRVADGRMETLCALAALEGAPLPVLNDIYAATTTEAVREILCRAGLESVWGRAALAAQKKAAAYLWGDVRIETAFLDNDGQLLGASAGLEELASEIREDEAVWENSLS</sequence>
<dbReference type="GO" id="GO:0043780">
    <property type="term" value="F:cobalt-precorrin-5B C1-methyltransferase activity"/>
    <property type="evidence" value="ECO:0007669"/>
    <property type="project" value="RHEA"/>
</dbReference>
<dbReference type="NCBIfam" id="TIGR00312">
    <property type="entry name" value="cbiD"/>
    <property type="match status" value="1"/>
</dbReference>
<evidence type="ECO:0000256" key="2">
    <source>
        <dbReference type="ARBA" id="ARBA00022603"/>
    </source>
</evidence>
<dbReference type="PANTHER" id="PTHR35863:SF1">
    <property type="entry name" value="COBALT-PRECORRIN-5B C(1)-METHYLTRANSFERASE"/>
    <property type="match status" value="1"/>
</dbReference>
<dbReference type="eggNOG" id="COG1903">
    <property type="taxonomic scope" value="Bacteria"/>
</dbReference>
<dbReference type="RefSeq" id="WP_008522301.1">
    <property type="nucleotide sequence ID" value="NZ_CM001376.1"/>
</dbReference>
<keyword evidence="2 5" id="KW-0489">Methyltransferase</keyword>
<dbReference type="Gene3D" id="3.30.2110.10">
    <property type="entry name" value="CbiD-like"/>
    <property type="match status" value="1"/>
</dbReference>
<dbReference type="STRING" id="885272.JonanDRAFT_0057"/>
<dbReference type="GO" id="GO:0032259">
    <property type="term" value="P:methylation"/>
    <property type="evidence" value="ECO:0007669"/>
    <property type="project" value="UniProtKB-KW"/>
</dbReference>
<evidence type="ECO:0000256" key="1">
    <source>
        <dbReference type="ARBA" id="ARBA00022573"/>
    </source>
</evidence>
<accession>H0ULM7</accession>
<dbReference type="AlphaFoldDB" id="H0ULM7"/>
<evidence type="ECO:0000256" key="5">
    <source>
        <dbReference type="HAMAP-Rule" id="MF_00787"/>
    </source>
</evidence>
<comment type="similarity">
    <text evidence="5">Belongs to the CbiD family.</text>
</comment>
<dbReference type="Pfam" id="PF01888">
    <property type="entry name" value="CbiD"/>
    <property type="match status" value="1"/>
</dbReference>
<evidence type="ECO:0000313" key="6">
    <source>
        <dbReference type="EMBL" id="EHM12492.1"/>
    </source>
</evidence>
<dbReference type="PANTHER" id="PTHR35863">
    <property type="entry name" value="COBALT-PRECORRIN-5B C(1)-METHYLTRANSFERASE"/>
    <property type="match status" value="1"/>
</dbReference>
<keyword evidence="7" id="KW-1185">Reference proteome</keyword>
<dbReference type="Proteomes" id="UP000003806">
    <property type="component" value="Chromosome"/>
</dbReference>
<dbReference type="UniPathway" id="UPA00148">
    <property type="reaction ID" value="UER00227"/>
</dbReference>
<keyword evidence="4 5" id="KW-0949">S-adenosyl-L-methionine</keyword>
<evidence type="ECO:0000313" key="7">
    <source>
        <dbReference type="Proteomes" id="UP000003806"/>
    </source>
</evidence>
<proteinExistence type="inferred from homology"/>
<dbReference type="GO" id="GO:0019251">
    <property type="term" value="P:anaerobic cobalamin biosynthetic process"/>
    <property type="evidence" value="ECO:0007669"/>
    <property type="project" value="UniProtKB-UniRule"/>
</dbReference>
<dbReference type="HAMAP" id="MF_00787">
    <property type="entry name" value="CbiD"/>
    <property type="match status" value="1"/>
</dbReference>
<comment type="function">
    <text evidence="5">Catalyzes the methylation of C-1 in cobalt-precorrin-5B to form cobalt-precorrin-6A.</text>
</comment>
<dbReference type="HOGENOM" id="CLU_041273_1_0_0"/>